<feature type="domain" description="Sialate O-acetylesterase" evidence="3">
    <location>
        <begin position="453"/>
        <end position="558"/>
    </location>
</feature>
<feature type="chain" id="PRO_5042075015" evidence="2">
    <location>
        <begin position="21"/>
        <end position="704"/>
    </location>
</feature>
<dbReference type="RefSeq" id="WP_307260605.1">
    <property type="nucleotide sequence ID" value="NZ_JAUSVL010000001.1"/>
</dbReference>
<evidence type="ECO:0000256" key="1">
    <source>
        <dbReference type="ARBA" id="ARBA00022801"/>
    </source>
</evidence>
<dbReference type="GO" id="GO:0001681">
    <property type="term" value="F:sialate O-acetylesterase activity"/>
    <property type="evidence" value="ECO:0007669"/>
    <property type="project" value="UniProtKB-EC"/>
</dbReference>
<dbReference type="EC" id="3.1.1.53" evidence="4"/>
<feature type="signal peptide" evidence="2">
    <location>
        <begin position="1"/>
        <end position="20"/>
    </location>
</feature>
<accession>A0AAE3VF34</accession>
<sequence length="704" mass="77158">MKKALTVGACGILMAAAALCHGQQQAPLAGDFAVRKIYSSHMVLQRDRPIKIAGTAEVGKAVVVKLAGHSARAMADVNGEWTAVLPAMPAGGPHVVSISGANEKQVTFDDVLIGEVWLCSGQSNMSMPVFSGRQFWSAMNGEDEARHAHYPQIRLHNTSQKRGMAPEGPRKEIAGPEWVVCMPDSVALFSAAGYFFGRQLFKELGVPIGLIDSSWGGTPIESWISEEGFRSANLEKDLERIRQGKLTAEEIQALEAASAAKAKEAFAGWEKRFFTQYQQQIDAARGWAQADLSADGWVAADLPGERFPRDMDGVIWYRKAISIPADWAGKDLSLSLGAIDDCDETYFNGELVGKTGTDTAEYWSVKRNYTVPAAMVKAGQAVVAVRVIDYYGDGGFTGQTDDLSIGPKDSEQRQSLAGQWHSRTEFVADLAVIGKRPDPAGAGLSTLSSRKPGHPTTLYNAMIAPWTIYPIRGAIWYQGESNAGAYERYMTLHPLLIQDWRRLWQDPDLAFIFVQLAAYERHKPTERLADDFWVGREPSDDSWAKLREVQTATLKIPRTGMAVIIDAGDHSDIHPANKQVVGYRLAKEAMRICYGFKGVSAGPLYKDMAIEGNRIRIHFDNADSGLVSKGGEPTSFAIAGADGVFVWANAKIEGTTIVVWSDKVPEPKTVRYAWASYPGNANLCNRENFPASPFRTDMPDYLIK</sequence>
<dbReference type="InterPro" id="IPR036514">
    <property type="entry name" value="SGNH_hydro_sf"/>
</dbReference>
<keyword evidence="1 4" id="KW-0378">Hydrolase</keyword>
<dbReference type="InterPro" id="IPR039329">
    <property type="entry name" value="SIAE"/>
</dbReference>
<protein>
    <submittedName>
        <fullName evidence="4">Sialate O-acetylesterase</fullName>
        <ecNumber evidence="4">3.1.1.53</ecNumber>
    </submittedName>
</protein>
<evidence type="ECO:0000259" key="3">
    <source>
        <dbReference type="Pfam" id="PF03629"/>
    </source>
</evidence>
<dbReference type="PANTHER" id="PTHR22901:SF0">
    <property type="entry name" value="SIALATE O-ACETYLESTERASE"/>
    <property type="match status" value="1"/>
</dbReference>
<organism evidence="4 5">
    <name type="scientific">Oligosphaera ethanolica</name>
    <dbReference type="NCBI Taxonomy" id="760260"/>
    <lineage>
        <taxon>Bacteria</taxon>
        <taxon>Pseudomonadati</taxon>
        <taxon>Lentisphaerota</taxon>
        <taxon>Oligosphaeria</taxon>
        <taxon>Oligosphaerales</taxon>
        <taxon>Oligosphaeraceae</taxon>
        <taxon>Oligosphaera</taxon>
    </lineage>
</organism>
<reference evidence="4" key="1">
    <citation type="submission" date="2023-07" db="EMBL/GenBank/DDBJ databases">
        <title>Genomic Encyclopedia of Type Strains, Phase IV (KMG-IV): sequencing the most valuable type-strain genomes for metagenomic binning, comparative biology and taxonomic classification.</title>
        <authorList>
            <person name="Goeker M."/>
        </authorList>
    </citation>
    <scope>NUCLEOTIDE SEQUENCE</scope>
    <source>
        <strain evidence="4">DSM 24202</strain>
    </source>
</reference>
<dbReference type="PANTHER" id="PTHR22901">
    <property type="entry name" value="SIALATE O-ACETYLESTERASE"/>
    <property type="match status" value="1"/>
</dbReference>
<name>A0AAE3VF34_9BACT</name>
<proteinExistence type="predicted"/>
<gene>
    <name evidence="4" type="ORF">J3R75_001338</name>
</gene>
<evidence type="ECO:0000313" key="4">
    <source>
        <dbReference type="EMBL" id="MDQ0289231.1"/>
    </source>
</evidence>
<dbReference type="SUPFAM" id="SSF49785">
    <property type="entry name" value="Galactose-binding domain-like"/>
    <property type="match status" value="1"/>
</dbReference>
<keyword evidence="5" id="KW-1185">Reference proteome</keyword>
<evidence type="ECO:0000313" key="5">
    <source>
        <dbReference type="Proteomes" id="UP001238163"/>
    </source>
</evidence>
<comment type="caution">
    <text evidence="4">The sequence shown here is derived from an EMBL/GenBank/DDBJ whole genome shotgun (WGS) entry which is preliminary data.</text>
</comment>
<evidence type="ECO:0000256" key="2">
    <source>
        <dbReference type="SAM" id="SignalP"/>
    </source>
</evidence>
<dbReference type="GO" id="GO:0005975">
    <property type="term" value="P:carbohydrate metabolic process"/>
    <property type="evidence" value="ECO:0007669"/>
    <property type="project" value="TreeGrafter"/>
</dbReference>
<dbReference type="SUPFAM" id="SSF52266">
    <property type="entry name" value="SGNH hydrolase"/>
    <property type="match status" value="1"/>
</dbReference>
<dbReference type="Pfam" id="PF03629">
    <property type="entry name" value="SASA"/>
    <property type="match status" value="1"/>
</dbReference>
<dbReference type="AlphaFoldDB" id="A0AAE3VF34"/>
<dbReference type="InterPro" id="IPR008979">
    <property type="entry name" value="Galactose-bd-like_sf"/>
</dbReference>
<dbReference type="Proteomes" id="UP001238163">
    <property type="component" value="Unassembled WGS sequence"/>
</dbReference>
<keyword evidence="2" id="KW-0732">Signal</keyword>
<dbReference type="EMBL" id="JAUSVL010000001">
    <property type="protein sequence ID" value="MDQ0289231.1"/>
    <property type="molecule type" value="Genomic_DNA"/>
</dbReference>
<dbReference type="Gene3D" id="3.40.50.1110">
    <property type="entry name" value="SGNH hydrolase"/>
    <property type="match status" value="2"/>
</dbReference>
<dbReference type="InterPro" id="IPR005181">
    <property type="entry name" value="SASA"/>
</dbReference>